<dbReference type="EMBL" id="KT624200">
    <property type="protein sequence ID" value="AMM44986.1"/>
    <property type="molecule type" value="Genomic_DNA"/>
</dbReference>
<dbReference type="GeneID" id="29125355"/>
<protein>
    <recommendedName>
        <fullName evidence="4">Lipoprotein</fullName>
    </recommendedName>
</protein>
<feature type="compositionally biased region" description="Basic and acidic residues" evidence="1">
    <location>
        <begin position="108"/>
        <end position="118"/>
    </location>
</feature>
<dbReference type="RefSeq" id="YP_009302575.1">
    <property type="nucleotide sequence ID" value="NC_031245.1"/>
</dbReference>
<dbReference type="KEGG" id="vg:29125355"/>
<feature type="region of interest" description="Disordered" evidence="1">
    <location>
        <begin position="83"/>
        <end position="118"/>
    </location>
</feature>
<proteinExistence type="predicted"/>
<sequence length="118" mass="13082">MKKLTVLALLALFLVACSASEIRSEAESTKDYRVTKLENVNWTTTSEYIVDERTGCLYIHVRSKDSFSTPVYDSRGQVVGCKDIPDGTPVEDYLDGTSPIKEQSTSESTKDSSLDNSF</sequence>
<dbReference type="PROSITE" id="PS51257">
    <property type="entry name" value="PROKAR_LIPOPROTEIN"/>
    <property type="match status" value="1"/>
</dbReference>
<dbReference type="Proteomes" id="UP000203261">
    <property type="component" value="Segment"/>
</dbReference>
<evidence type="ECO:0000313" key="3">
    <source>
        <dbReference type="Proteomes" id="UP000203261"/>
    </source>
</evidence>
<name>A0A127AWB1_9CAUD</name>
<evidence type="ECO:0000256" key="1">
    <source>
        <dbReference type="SAM" id="MobiDB-lite"/>
    </source>
</evidence>
<organism evidence="2 3">
    <name type="scientific">Bacillus phage SP-15</name>
    <dbReference type="NCBI Taxonomy" id="1792032"/>
    <lineage>
        <taxon>Viruses</taxon>
        <taxon>Duplodnaviria</taxon>
        <taxon>Heunggongvirae</taxon>
        <taxon>Uroviricota</taxon>
        <taxon>Caudoviricetes</taxon>
        <taxon>Thornevirus</taxon>
        <taxon>Thornevirus SP15</taxon>
    </lineage>
</organism>
<keyword evidence="3" id="KW-1185">Reference proteome</keyword>
<accession>A0A127AWB1</accession>
<evidence type="ECO:0008006" key="4">
    <source>
        <dbReference type="Google" id="ProtNLM"/>
    </source>
</evidence>
<reference evidence="2 3" key="1">
    <citation type="submission" date="2015-08" db="EMBL/GenBank/DDBJ databases">
        <authorList>
            <person name="Babu N.S."/>
            <person name="Beckwith C.J."/>
            <person name="Beseler K.G."/>
            <person name="Brison A."/>
            <person name="Carone J.V."/>
            <person name="Caskin T.P."/>
            <person name="Diamond M."/>
            <person name="Durham M.E."/>
            <person name="Foxe J.M."/>
            <person name="Go M."/>
            <person name="Henderson B.A."/>
            <person name="Jones I.B."/>
            <person name="McGettigan J.A."/>
            <person name="Micheletti S.J."/>
            <person name="Nasrallah M.E."/>
            <person name="Ortiz D."/>
            <person name="Piller C.R."/>
            <person name="Privatt S.R."/>
            <person name="Schneider S.L."/>
            <person name="Sharp S."/>
            <person name="Smith T.C."/>
            <person name="Stanton J.D."/>
            <person name="Ullery H.E."/>
            <person name="Wilson R.J."/>
            <person name="Serrano M.G."/>
            <person name="Buck G."/>
            <person name="Lee V."/>
            <person name="Wang Y."/>
            <person name="Carvalho R."/>
            <person name="Voegtly L."/>
            <person name="Shi R."/>
            <person name="Duckworth R."/>
            <person name="Johnson A."/>
            <person name="Loviza R."/>
            <person name="Walstead R."/>
            <person name="Shah Z."/>
            <person name="Kiflezghi M."/>
            <person name="Wade K."/>
            <person name="Ball S.L."/>
            <person name="Bradley K.W."/>
            <person name="Asai D.J."/>
            <person name="Bowman C.A."/>
            <person name="Russell D.A."/>
            <person name="Pope W.H."/>
            <person name="Jacobs-Sera D."/>
            <person name="Hendrix R.W."/>
            <person name="Hatfull G.F."/>
        </authorList>
    </citation>
    <scope>NUCLEOTIDE SEQUENCE [LARGE SCALE GENOMIC DNA]</scope>
</reference>
<gene>
    <name evidence="2" type="ORF">SP15_186</name>
</gene>
<evidence type="ECO:0000313" key="2">
    <source>
        <dbReference type="EMBL" id="AMM44986.1"/>
    </source>
</evidence>